<evidence type="ECO:0000313" key="2">
    <source>
        <dbReference type="Proteomes" id="UP000321464"/>
    </source>
</evidence>
<proteinExistence type="predicted"/>
<reference evidence="1 2" key="1">
    <citation type="submission" date="2019-07" db="EMBL/GenBank/DDBJ databases">
        <title>Whole genome shotgun sequence of Novosphingobium sediminis NBRC 106119.</title>
        <authorList>
            <person name="Hosoyama A."/>
            <person name="Uohara A."/>
            <person name="Ohji S."/>
            <person name="Ichikawa N."/>
        </authorList>
    </citation>
    <scope>NUCLEOTIDE SEQUENCE [LARGE SCALE GENOMIC DNA]</scope>
    <source>
        <strain evidence="1 2">NBRC 106119</strain>
    </source>
</reference>
<dbReference type="AlphaFoldDB" id="A0A512AQI1"/>
<comment type="caution">
    <text evidence="1">The sequence shown here is derived from an EMBL/GenBank/DDBJ whole genome shotgun (WGS) entry which is preliminary data.</text>
</comment>
<protein>
    <submittedName>
        <fullName evidence="1">Uncharacterized protein</fullName>
    </submittedName>
</protein>
<sequence length="71" mass="7315">MTMRVAHPQPLTLGATAVAAGHVGGGPGLVDENEAFGFEVDLSVEPALALPQDVGTILLDRVPGLFLRVIP</sequence>
<dbReference type="EMBL" id="BJYR01000030">
    <property type="protein sequence ID" value="GEO01975.1"/>
    <property type="molecule type" value="Genomic_DNA"/>
</dbReference>
<keyword evidence="2" id="KW-1185">Reference proteome</keyword>
<name>A0A512AQI1_9SPHN</name>
<gene>
    <name evidence="1" type="ORF">NSE01_38070</name>
</gene>
<organism evidence="1 2">
    <name type="scientific">Novosphingobium sediminis</name>
    <dbReference type="NCBI Taxonomy" id="707214"/>
    <lineage>
        <taxon>Bacteria</taxon>
        <taxon>Pseudomonadati</taxon>
        <taxon>Pseudomonadota</taxon>
        <taxon>Alphaproteobacteria</taxon>
        <taxon>Sphingomonadales</taxon>
        <taxon>Sphingomonadaceae</taxon>
        <taxon>Novosphingobium</taxon>
    </lineage>
</organism>
<evidence type="ECO:0000313" key="1">
    <source>
        <dbReference type="EMBL" id="GEO01975.1"/>
    </source>
</evidence>
<accession>A0A512AQI1</accession>
<dbReference type="Proteomes" id="UP000321464">
    <property type="component" value="Unassembled WGS sequence"/>
</dbReference>